<evidence type="ECO:0000256" key="4">
    <source>
        <dbReference type="ARBA" id="ARBA00023125"/>
    </source>
</evidence>
<organism evidence="7 8">
    <name type="scientific">Aphis craccivora</name>
    <name type="common">Cowpea aphid</name>
    <dbReference type="NCBI Taxonomy" id="307492"/>
    <lineage>
        <taxon>Eukaryota</taxon>
        <taxon>Metazoa</taxon>
        <taxon>Ecdysozoa</taxon>
        <taxon>Arthropoda</taxon>
        <taxon>Hexapoda</taxon>
        <taxon>Insecta</taxon>
        <taxon>Pterygota</taxon>
        <taxon>Neoptera</taxon>
        <taxon>Paraneoptera</taxon>
        <taxon>Hemiptera</taxon>
        <taxon>Sternorrhyncha</taxon>
        <taxon>Aphidomorpha</taxon>
        <taxon>Aphidoidea</taxon>
        <taxon>Aphididae</taxon>
        <taxon>Aphidini</taxon>
        <taxon>Aphis</taxon>
        <taxon>Aphis</taxon>
    </lineage>
</organism>
<sequence length="302" mass="34617">MVISCSAFGCTNRQTKGSSVQFHRFPLKNPSLLSQWLKEVRRKNFVPSKYSFICSEHFIDTDYQIRPGATVKLLNTNAVPSVFSGFPTHLLKPLPVKRRLLQRNCTNDIHYVPTPNAGTSVCDESSVETKVEEVIDSSEKNLTEDKSIQCTLESPTKHNLRKKVKILQQKLKRRDVKIKTLKSLLVSIRSKVPSSDEVTSILEEHFGGFSLSLLLHERKCNITGKNGIRYSDTMKEFAKTLYFYSPKAFAYCRKLFTLPHPSTIRSWISSFQCEPGLLNEVFIFLELEVQKKNWLKDCCLVF</sequence>
<dbReference type="Proteomes" id="UP000478052">
    <property type="component" value="Unassembled WGS sequence"/>
</dbReference>
<evidence type="ECO:0000313" key="7">
    <source>
        <dbReference type="EMBL" id="KAF0756145.1"/>
    </source>
</evidence>
<dbReference type="AlphaFoldDB" id="A0A6G0YI94"/>
<keyword evidence="2 5" id="KW-0863">Zinc-finger</keyword>
<evidence type="ECO:0000256" key="2">
    <source>
        <dbReference type="ARBA" id="ARBA00022771"/>
    </source>
</evidence>
<dbReference type="Pfam" id="PF12017">
    <property type="entry name" value="Tnp_P_element"/>
    <property type="match status" value="1"/>
</dbReference>
<feature type="domain" description="THAP-type" evidence="6">
    <location>
        <begin position="1"/>
        <end position="83"/>
    </location>
</feature>
<dbReference type="InterPro" id="IPR021896">
    <property type="entry name" value="THAP9-like_HTH"/>
</dbReference>
<dbReference type="PANTHER" id="PTHR47696">
    <property type="entry name" value="THAP DOMAIN-CONTAINING PROTEIN 2"/>
    <property type="match status" value="1"/>
</dbReference>
<evidence type="ECO:0000259" key="6">
    <source>
        <dbReference type="PROSITE" id="PS50950"/>
    </source>
</evidence>
<keyword evidence="4 5" id="KW-0238">DNA-binding</keyword>
<dbReference type="Pfam" id="PF05485">
    <property type="entry name" value="THAP"/>
    <property type="match status" value="1"/>
</dbReference>
<comment type="caution">
    <text evidence="7">The sequence shown here is derived from an EMBL/GenBank/DDBJ whole genome shotgun (WGS) entry which is preliminary data.</text>
</comment>
<dbReference type="SMART" id="SM00980">
    <property type="entry name" value="THAP"/>
    <property type="match status" value="1"/>
</dbReference>
<dbReference type="SUPFAM" id="SSF57716">
    <property type="entry name" value="Glucocorticoid receptor-like (DNA-binding domain)"/>
    <property type="match status" value="1"/>
</dbReference>
<keyword evidence="1" id="KW-0479">Metal-binding</keyword>
<evidence type="ECO:0000256" key="3">
    <source>
        <dbReference type="ARBA" id="ARBA00022833"/>
    </source>
</evidence>
<protein>
    <submittedName>
        <fullName evidence="7">THAP domain-containing protein 1-like</fullName>
    </submittedName>
</protein>
<reference evidence="7 8" key="1">
    <citation type="submission" date="2019-08" db="EMBL/GenBank/DDBJ databases">
        <title>Whole genome of Aphis craccivora.</title>
        <authorList>
            <person name="Voronova N.V."/>
            <person name="Shulinski R.S."/>
            <person name="Bandarenka Y.V."/>
            <person name="Zhorov D.G."/>
            <person name="Warner D."/>
        </authorList>
    </citation>
    <scope>NUCLEOTIDE SEQUENCE [LARGE SCALE GENOMIC DNA]</scope>
    <source>
        <strain evidence="7">180601</strain>
        <tissue evidence="7">Whole Body</tissue>
    </source>
</reference>
<dbReference type="InterPro" id="IPR026521">
    <property type="entry name" value="THAP2"/>
</dbReference>
<gene>
    <name evidence="7" type="ORF">FWK35_00016095</name>
</gene>
<dbReference type="OrthoDB" id="7312725at2759"/>
<accession>A0A6G0YI94</accession>
<dbReference type="InterPro" id="IPR006612">
    <property type="entry name" value="THAP_Znf"/>
</dbReference>
<keyword evidence="8" id="KW-1185">Reference proteome</keyword>
<dbReference type="InterPro" id="IPR038441">
    <property type="entry name" value="THAP_Znf_sf"/>
</dbReference>
<name>A0A6G0YI94_APHCR</name>
<dbReference type="GO" id="GO:0008270">
    <property type="term" value="F:zinc ion binding"/>
    <property type="evidence" value="ECO:0007669"/>
    <property type="project" value="UniProtKB-KW"/>
</dbReference>
<dbReference type="SMART" id="SM00692">
    <property type="entry name" value="DM3"/>
    <property type="match status" value="1"/>
</dbReference>
<evidence type="ECO:0000256" key="1">
    <source>
        <dbReference type="ARBA" id="ARBA00022723"/>
    </source>
</evidence>
<dbReference type="GO" id="GO:0003677">
    <property type="term" value="F:DNA binding"/>
    <property type="evidence" value="ECO:0007669"/>
    <property type="project" value="UniProtKB-UniRule"/>
</dbReference>
<dbReference type="EMBL" id="VUJU01003931">
    <property type="protein sequence ID" value="KAF0756145.1"/>
    <property type="molecule type" value="Genomic_DNA"/>
</dbReference>
<dbReference type="Gene3D" id="6.20.210.20">
    <property type="entry name" value="THAP domain"/>
    <property type="match status" value="1"/>
</dbReference>
<evidence type="ECO:0000256" key="5">
    <source>
        <dbReference type="PROSITE-ProRule" id="PRU00309"/>
    </source>
</evidence>
<keyword evidence="3" id="KW-0862">Zinc</keyword>
<dbReference type="PROSITE" id="PS50950">
    <property type="entry name" value="ZF_THAP"/>
    <property type="match status" value="1"/>
</dbReference>
<dbReference type="PANTHER" id="PTHR47696:SF2">
    <property type="entry name" value="PROVISIONAL ORTHOLOG OF THAP DOMAIN CONTAINING 1"/>
    <property type="match status" value="1"/>
</dbReference>
<proteinExistence type="predicted"/>
<evidence type="ECO:0000313" key="8">
    <source>
        <dbReference type="Proteomes" id="UP000478052"/>
    </source>
</evidence>